<evidence type="ECO:0000256" key="3">
    <source>
        <dbReference type="ARBA" id="ARBA00022692"/>
    </source>
</evidence>
<dbReference type="VEuPathDB" id="FungiDB:PV10_04617"/>
<keyword evidence="4" id="KW-0547">Nucleotide-binding</keyword>
<feature type="transmembrane region" description="Helical" evidence="11">
    <location>
        <begin position="67"/>
        <end position="85"/>
    </location>
</feature>
<feature type="region of interest" description="Disordered" evidence="10">
    <location>
        <begin position="204"/>
        <end position="272"/>
    </location>
</feature>
<feature type="transmembrane region" description="Helical" evidence="11">
    <location>
        <begin position="146"/>
        <end position="165"/>
    </location>
</feature>
<dbReference type="PROSITE" id="PS51419">
    <property type="entry name" value="RAB"/>
    <property type="match status" value="1"/>
</dbReference>
<dbReference type="SMART" id="SM00174">
    <property type="entry name" value="RHO"/>
    <property type="match status" value="1"/>
</dbReference>
<evidence type="ECO:0000256" key="9">
    <source>
        <dbReference type="ARBA" id="ARBA00023306"/>
    </source>
</evidence>
<dbReference type="GO" id="GO:0035556">
    <property type="term" value="P:intracellular signal transduction"/>
    <property type="evidence" value="ECO:0007669"/>
    <property type="project" value="UniProtKB-ARBA"/>
</dbReference>
<keyword evidence="3 11" id="KW-0812">Transmembrane</keyword>
<dbReference type="GO" id="GO:0003924">
    <property type="term" value="F:GTPase activity"/>
    <property type="evidence" value="ECO:0007669"/>
    <property type="project" value="InterPro"/>
</dbReference>
<dbReference type="PRINTS" id="PR00449">
    <property type="entry name" value="RASTRNSFRMNG"/>
</dbReference>
<evidence type="ECO:0000313" key="13">
    <source>
        <dbReference type="EMBL" id="RVX75108.1"/>
    </source>
</evidence>
<dbReference type="Pfam" id="PF02656">
    <property type="entry name" value="DUF202"/>
    <property type="match status" value="1"/>
</dbReference>
<evidence type="ECO:0000256" key="5">
    <source>
        <dbReference type="ARBA" id="ARBA00022776"/>
    </source>
</evidence>
<dbReference type="VEuPathDB" id="FungiDB:PV10_04616"/>
<dbReference type="OrthoDB" id="6585768at2759"/>
<feature type="compositionally biased region" description="Low complexity" evidence="10">
    <location>
        <begin position="257"/>
        <end position="268"/>
    </location>
</feature>
<comment type="subcellular location">
    <subcellularLocation>
        <location evidence="1">Endomembrane system</location>
        <topology evidence="1">Multi-pass membrane protein</topology>
    </subcellularLocation>
</comment>
<gene>
    <name evidence="13" type="ORF">B0A52_01385</name>
</gene>
<keyword evidence="5" id="KW-0498">Mitosis</keyword>
<sequence length="465" mass="52199">MGPGTTDPPVSDRLHWLYNPVTTTIQADELHPDSSVKLFFKTPLYAPLLFTNVQSDARDHCANERTFLSWLRLSVFLTVVSVAIYTNFHLKHQPTPLERSLSQPLGLIFWILAVVCLVSGVANYMKTVTKYANRRALVQSGIKTQFVSLIVATAIIALLYPFLILQPSHSLCPDASVVMDAVSSNDYPADGAYNPYIVDQQTLHSQDDSDNTAIQNPAFSQNTSTPPIDQDPNQRYNSPGLYPQPSSRPDSAMGGTQQTQYQQENRQQPANKSSVVIKVGMVGDAQIGKTSLMVKYVEGSWDEDYIQTLGVNFMEKTISIRNTEITFSIWDLGGQREFVNMLPLVCNDAVAILFMFDLTRKSTLNSIKEWYRQGRGFNKTAIPFLIGTKYDHFVNFPREDQEEISNQARRFAKAMRASLIFSSTSHSINVQKIFKIVLSKAFDLKCTIPEIENVGEPLLLYQSTN</sequence>
<reference evidence="13 14" key="1">
    <citation type="submission" date="2017-03" db="EMBL/GenBank/DDBJ databases">
        <title>Genomes of endolithic fungi from Antarctica.</title>
        <authorList>
            <person name="Coleine C."/>
            <person name="Masonjones S."/>
            <person name="Stajich J.E."/>
        </authorList>
    </citation>
    <scope>NUCLEOTIDE SEQUENCE [LARGE SCALE GENOMIC DNA]</scope>
    <source>
        <strain evidence="13 14">CCFEE 6314</strain>
    </source>
</reference>
<dbReference type="PANTHER" id="PTHR47978">
    <property type="match status" value="1"/>
</dbReference>
<dbReference type="InterPro" id="IPR017231">
    <property type="entry name" value="Small_GTPase_Tem1/Spg1"/>
</dbReference>
<dbReference type="InterPro" id="IPR005225">
    <property type="entry name" value="Small_GTP-bd"/>
</dbReference>
<proteinExistence type="predicted"/>
<evidence type="ECO:0000256" key="8">
    <source>
        <dbReference type="ARBA" id="ARBA00023136"/>
    </source>
</evidence>
<keyword evidence="2" id="KW-0132">Cell division</keyword>
<accession>A0A438NHA8</accession>
<dbReference type="GO" id="GO:0090068">
    <property type="term" value="P:positive regulation of cell cycle process"/>
    <property type="evidence" value="ECO:0007669"/>
    <property type="project" value="UniProtKB-ARBA"/>
</dbReference>
<dbReference type="EMBL" id="NAJM01000003">
    <property type="protein sequence ID" value="RVX75108.1"/>
    <property type="molecule type" value="Genomic_DNA"/>
</dbReference>
<dbReference type="FunFam" id="3.40.50.300:FF:000330">
    <property type="entry name" value="Septum-promoting GTP-binding protein 1"/>
    <property type="match status" value="1"/>
</dbReference>
<organism evidence="13 14">
    <name type="scientific">Exophiala mesophila</name>
    <name type="common">Black yeast-like fungus</name>
    <dbReference type="NCBI Taxonomy" id="212818"/>
    <lineage>
        <taxon>Eukaryota</taxon>
        <taxon>Fungi</taxon>
        <taxon>Dikarya</taxon>
        <taxon>Ascomycota</taxon>
        <taxon>Pezizomycotina</taxon>
        <taxon>Eurotiomycetes</taxon>
        <taxon>Chaetothyriomycetidae</taxon>
        <taxon>Chaetothyriales</taxon>
        <taxon>Herpotrichiellaceae</taxon>
        <taxon>Exophiala</taxon>
    </lineage>
</organism>
<evidence type="ECO:0000256" key="7">
    <source>
        <dbReference type="ARBA" id="ARBA00023134"/>
    </source>
</evidence>
<dbReference type="GO" id="GO:0051301">
    <property type="term" value="P:cell division"/>
    <property type="evidence" value="ECO:0007669"/>
    <property type="project" value="UniProtKB-KW"/>
</dbReference>
<dbReference type="SMART" id="SM00173">
    <property type="entry name" value="RAS"/>
    <property type="match status" value="1"/>
</dbReference>
<feature type="transmembrane region" description="Helical" evidence="11">
    <location>
        <begin position="105"/>
        <end position="125"/>
    </location>
</feature>
<evidence type="ECO:0000256" key="4">
    <source>
        <dbReference type="ARBA" id="ARBA00022741"/>
    </source>
</evidence>
<dbReference type="Proteomes" id="UP000288859">
    <property type="component" value="Unassembled WGS sequence"/>
</dbReference>
<evidence type="ECO:0000313" key="14">
    <source>
        <dbReference type="Proteomes" id="UP000288859"/>
    </source>
</evidence>
<keyword evidence="8 11" id="KW-0472">Membrane</keyword>
<dbReference type="GO" id="GO:0012505">
    <property type="term" value="C:endomembrane system"/>
    <property type="evidence" value="ECO:0007669"/>
    <property type="project" value="UniProtKB-SubCell"/>
</dbReference>
<name>A0A438NHA8_EXOME</name>
<keyword evidence="9" id="KW-0131">Cell cycle</keyword>
<keyword evidence="7" id="KW-0342">GTP-binding</keyword>
<dbReference type="Pfam" id="PF00071">
    <property type="entry name" value="Ras"/>
    <property type="match status" value="1"/>
</dbReference>
<dbReference type="InterPro" id="IPR001806">
    <property type="entry name" value="Small_GTPase"/>
</dbReference>
<evidence type="ECO:0000256" key="6">
    <source>
        <dbReference type="ARBA" id="ARBA00022989"/>
    </source>
</evidence>
<comment type="caution">
    <text evidence="13">The sequence shown here is derived from an EMBL/GenBank/DDBJ whole genome shotgun (WGS) entry which is preliminary data.</text>
</comment>
<dbReference type="AlphaFoldDB" id="A0A438NHA8"/>
<dbReference type="InterPro" id="IPR027417">
    <property type="entry name" value="P-loop_NTPase"/>
</dbReference>
<evidence type="ECO:0000256" key="1">
    <source>
        <dbReference type="ARBA" id="ARBA00004127"/>
    </source>
</evidence>
<protein>
    <recommendedName>
        <fullName evidence="12">DUF202 domain-containing protein</fullName>
    </recommendedName>
</protein>
<evidence type="ECO:0000256" key="11">
    <source>
        <dbReference type="SAM" id="Phobius"/>
    </source>
</evidence>
<evidence type="ECO:0000256" key="2">
    <source>
        <dbReference type="ARBA" id="ARBA00022618"/>
    </source>
</evidence>
<feature type="domain" description="DUF202" evidence="12">
    <location>
        <begin position="58"/>
        <end position="129"/>
    </location>
</feature>
<dbReference type="CDD" id="cd04128">
    <property type="entry name" value="Spg1"/>
    <property type="match status" value="1"/>
</dbReference>
<dbReference type="Gene3D" id="3.40.50.300">
    <property type="entry name" value="P-loop containing nucleotide triphosphate hydrolases"/>
    <property type="match status" value="1"/>
</dbReference>
<dbReference type="GO" id="GO:0005816">
    <property type="term" value="C:spindle pole body"/>
    <property type="evidence" value="ECO:0007669"/>
    <property type="project" value="UniProtKB-ARBA"/>
</dbReference>
<dbReference type="SUPFAM" id="SSF52540">
    <property type="entry name" value="P-loop containing nucleoside triphosphate hydrolases"/>
    <property type="match status" value="1"/>
</dbReference>
<dbReference type="NCBIfam" id="TIGR00231">
    <property type="entry name" value="small_GTP"/>
    <property type="match status" value="1"/>
</dbReference>
<evidence type="ECO:0000256" key="10">
    <source>
        <dbReference type="SAM" id="MobiDB-lite"/>
    </source>
</evidence>
<dbReference type="SMART" id="SM00175">
    <property type="entry name" value="RAB"/>
    <property type="match status" value="1"/>
</dbReference>
<evidence type="ECO:0000259" key="12">
    <source>
        <dbReference type="Pfam" id="PF02656"/>
    </source>
</evidence>
<keyword evidence="6 11" id="KW-1133">Transmembrane helix</keyword>
<dbReference type="InterPro" id="IPR003807">
    <property type="entry name" value="DUF202"/>
</dbReference>
<dbReference type="GO" id="GO:0005525">
    <property type="term" value="F:GTP binding"/>
    <property type="evidence" value="ECO:0007669"/>
    <property type="project" value="UniProtKB-KW"/>
</dbReference>
<feature type="compositionally biased region" description="Polar residues" evidence="10">
    <location>
        <begin position="211"/>
        <end position="237"/>
    </location>
</feature>